<dbReference type="AlphaFoldDB" id="A0A2A9CVQ3"/>
<organism evidence="3 4">
    <name type="scientific">Propionicimonas paludicola</name>
    <dbReference type="NCBI Taxonomy" id="185243"/>
    <lineage>
        <taxon>Bacteria</taxon>
        <taxon>Bacillati</taxon>
        <taxon>Actinomycetota</taxon>
        <taxon>Actinomycetes</taxon>
        <taxon>Propionibacteriales</taxon>
        <taxon>Nocardioidaceae</taxon>
        <taxon>Propionicimonas</taxon>
    </lineage>
</organism>
<reference evidence="3 4" key="1">
    <citation type="submission" date="2017-10" db="EMBL/GenBank/DDBJ databases">
        <title>Sequencing the genomes of 1000 actinobacteria strains.</title>
        <authorList>
            <person name="Klenk H.-P."/>
        </authorList>
    </citation>
    <scope>NUCLEOTIDE SEQUENCE [LARGE SCALE GENOMIC DNA]</scope>
    <source>
        <strain evidence="3 4">DSM 15597</strain>
    </source>
</reference>
<sequence>MTAGVLKAFAAGALLTVLAGCTSAPAPVPSPSPTVSSSTSALAKLGPGDCLGALDDGSFDLAKVASTSCTGPHHWEVSEVVPLTGEDYPGAIDLKQQADADCGTAFADYVGAEPGYSRYLPSYLVPDETAWSDPSSRRAVCLAGSATEELRASIKGDTQLFARIGECTQSNGAATAPKVVPCTRPHEYEAYAEKQWTGKAAPTKAESEKLYTEVCVKEFTKFVGIDVGRSRYEIAAFVAPADAWDKIADHRLVCTVGTAGGTLTGSVKGSKE</sequence>
<dbReference type="PROSITE" id="PS51257">
    <property type="entry name" value="PROKAR_LIPOPROTEIN"/>
    <property type="match status" value="1"/>
</dbReference>
<evidence type="ECO:0000256" key="1">
    <source>
        <dbReference type="SAM" id="SignalP"/>
    </source>
</evidence>
<keyword evidence="4" id="KW-1185">Reference proteome</keyword>
<name>A0A2A9CVQ3_9ACTN</name>
<feature type="signal peptide" evidence="1">
    <location>
        <begin position="1"/>
        <end position="26"/>
    </location>
</feature>
<dbReference type="RefSeq" id="WP_098461604.1">
    <property type="nucleotide sequence ID" value="NZ_PDJC01000001.1"/>
</dbReference>
<dbReference type="OrthoDB" id="3628931at2"/>
<dbReference type="Proteomes" id="UP000226079">
    <property type="component" value="Unassembled WGS sequence"/>
</dbReference>
<feature type="domain" description="Septum formation-related" evidence="2">
    <location>
        <begin position="165"/>
        <end position="260"/>
    </location>
</feature>
<evidence type="ECO:0000313" key="3">
    <source>
        <dbReference type="EMBL" id="PFG18231.1"/>
    </source>
</evidence>
<dbReference type="EMBL" id="PDJC01000001">
    <property type="protein sequence ID" value="PFG18231.1"/>
    <property type="molecule type" value="Genomic_DNA"/>
</dbReference>
<feature type="chain" id="PRO_5012879825" evidence="1">
    <location>
        <begin position="27"/>
        <end position="272"/>
    </location>
</feature>
<dbReference type="InterPro" id="IPR026004">
    <property type="entry name" value="Septum_form"/>
</dbReference>
<keyword evidence="1" id="KW-0732">Signal</keyword>
<gene>
    <name evidence="3" type="ORF">ATK74_2815</name>
</gene>
<evidence type="ECO:0000313" key="4">
    <source>
        <dbReference type="Proteomes" id="UP000226079"/>
    </source>
</evidence>
<proteinExistence type="predicted"/>
<comment type="caution">
    <text evidence="3">The sequence shown here is derived from an EMBL/GenBank/DDBJ whole genome shotgun (WGS) entry which is preliminary data.</text>
</comment>
<evidence type="ECO:0000259" key="2">
    <source>
        <dbReference type="Pfam" id="PF13845"/>
    </source>
</evidence>
<dbReference type="Pfam" id="PF13845">
    <property type="entry name" value="Septum_form"/>
    <property type="match status" value="2"/>
</dbReference>
<protein>
    <submittedName>
        <fullName evidence="3">Putative regulator of septum formation</fullName>
    </submittedName>
</protein>
<accession>A0A2A9CVQ3</accession>
<feature type="domain" description="Septum formation-related" evidence="2">
    <location>
        <begin position="46"/>
        <end position="134"/>
    </location>
</feature>